<evidence type="ECO:0000256" key="4">
    <source>
        <dbReference type="ARBA" id="ARBA00023242"/>
    </source>
</evidence>
<feature type="region of interest" description="Disordered" evidence="5">
    <location>
        <begin position="1"/>
        <end position="25"/>
    </location>
</feature>
<comment type="caution">
    <text evidence="7">The sequence shown here is derived from an EMBL/GenBank/DDBJ whole genome shotgun (WGS) entry which is preliminary data.</text>
</comment>
<evidence type="ECO:0000259" key="6">
    <source>
        <dbReference type="PROSITE" id="PS51005"/>
    </source>
</evidence>
<evidence type="ECO:0000256" key="3">
    <source>
        <dbReference type="ARBA" id="ARBA00023163"/>
    </source>
</evidence>
<dbReference type="SUPFAM" id="SSF101941">
    <property type="entry name" value="NAC domain"/>
    <property type="match status" value="1"/>
</dbReference>
<keyword evidence="8" id="KW-1185">Reference proteome</keyword>
<feature type="compositionally biased region" description="Basic and acidic residues" evidence="5">
    <location>
        <begin position="1"/>
        <end position="11"/>
    </location>
</feature>
<protein>
    <recommendedName>
        <fullName evidence="6">NAC domain-containing protein</fullName>
    </recommendedName>
</protein>
<keyword evidence="2" id="KW-0238">DNA-binding</keyword>
<reference evidence="7 8" key="1">
    <citation type="submission" date="2024-01" db="EMBL/GenBank/DDBJ databases">
        <title>The genomes of 5 underutilized Papilionoideae crops provide insights into root nodulation and disease resistance.</title>
        <authorList>
            <person name="Yuan L."/>
        </authorList>
    </citation>
    <scope>NUCLEOTIDE SEQUENCE [LARGE SCALE GENOMIC DNA]</scope>
    <source>
        <strain evidence="7">LY-2023</strain>
        <tissue evidence="7">Leaf</tissue>
    </source>
</reference>
<evidence type="ECO:0000256" key="2">
    <source>
        <dbReference type="ARBA" id="ARBA00023125"/>
    </source>
</evidence>
<dbReference type="PANTHER" id="PTHR31744:SF219">
    <property type="entry name" value="NAC DOMAIN-CONTAINING PROTEIN 4"/>
    <property type="match status" value="1"/>
</dbReference>
<evidence type="ECO:0000313" key="8">
    <source>
        <dbReference type="Proteomes" id="UP001359559"/>
    </source>
</evidence>
<keyword evidence="1" id="KW-0805">Transcription regulation</keyword>
<proteinExistence type="predicted"/>
<dbReference type="PANTHER" id="PTHR31744">
    <property type="entry name" value="PROTEIN CUP-SHAPED COTYLEDON 2-RELATED"/>
    <property type="match status" value="1"/>
</dbReference>
<dbReference type="Gene3D" id="2.170.150.80">
    <property type="entry name" value="NAC domain"/>
    <property type="match status" value="1"/>
</dbReference>
<dbReference type="InterPro" id="IPR003441">
    <property type="entry name" value="NAC-dom"/>
</dbReference>
<sequence>MTERGCGRWDKSTGSMENVSNARKEDKQFKLPPGFRFHPTDEELINHYLTKKVSDKRFCAIAIGEVDLNKCEPWDLPGLAKMGETEWYYFCVRDRKYPTGLRTNRATDAGYWKATGKDKEIIMENLLIGMKKTFVFYKGRAPKGEKTDWVMHEYRLEGKHSEQNQPKPGKSEWVICRVFEKSPSGKKMHVTRCGRFNSFVEEPSHASHSLLPPLMDSSPHNSVTRTTVGELSHETCFSDPNQTEEHNKQDDIVDSIETLSPNDLEFSYSSRPSQVSSCAKATIAVSNQSTQVAHQIGNSTHKDYDHYHMPHHQEESMLRILVENRGSSARKIQKEEFSQGRNFDADISSLIYNNDMLHRMFGNQEHCSASAGPVDTDCLWNY</sequence>
<dbReference type="FunFam" id="2.170.150.80:FF:000006">
    <property type="entry name" value="NAC domain-containing protein 100-like"/>
    <property type="match status" value="1"/>
</dbReference>
<evidence type="ECO:0000256" key="1">
    <source>
        <dbReference type="ARBA" id="ARBA00023015"/>
    </source>
</evidence>
<name>A0AAN9JAU8_CLITE</name>
<dbReference type="InterPro" id="IPR036093">
    <property type="entry name" value="NAC_dom_sf"/>
</dbReference>
<feature type="domain" description="NAC" evidence="6">
    <location>
        <begin position="31"/>
        <end position="181"/>
    </location>
</feature>
<keyword evidence="4" id="KW-0539">Nucleus</keyword>
<gene>
    <name evidence="7" type="ORF">RJT34_18295</name>
</gene>
<dbReference type="AlphaFoldDB" id="A0AAN9JAU8"/>
<evidence type="ECO:0000256" key="5">
    <source>
        <dbReference type="SAM" id="MobiDB-lite"/>
    </source>
</evidence>
<evidence type="ECO:0000313" key="7">
    <source>
        <dbReference type="EMBL" id="KAK7295388.1"/>
    </source>
</evidence>
<dbReference type="Pfam" id="PF02365">
    <property type="entry name" value="NAM"/>
    <property type="match status" value="1"/>
</dbReference>
<feature type="compositionally biased region" description="Polar residues" evidence="5">
    <location>
        <begin position="12"/>
        <end position="21"/>
    </location>
</feature>
<dbReference type="EMBL" id="JAYKXN010000004">
    <property type="protein sequence ID" value="KAK7295388.1"/>
    <property type="molecule type" value="Genomic_DNA"/>
</dbReference>
<dbReference type="GO" id="GO:0000976">
    <property type="term" value="F:transcription cis-regulatory region binding"/>
    <property type="evidence" value="ECO:0007669"/>
    <property type="project" value="UniProtKB-ARBA"/>
</dbReference>
<dbReference type="PROSITE" id="PS51005">
    <property type="entry name" value="NAC"/>
    <property type="match status" value="1"/>
</dbReference>
<accession>A0AAN9JAU8</accession>
<organism evidence="7 8">
    <name type="scientific">Clitoria ternatea</name>
    <name type="common">Butterfly pea</name>
    <dbReference type="NCBI Taxonomy" id="43366"/>
    <lineage>
        <taxon>Eukaryota</taxon>
        <taxon>Viridiplantae</taxon>
        <taxon>Streptophyta</taxon>
        <taxon>Embryophyta</taxon>
        <taxon>Tracheophyta</taxon>
        <taxon>Spermatophyta</taxon>
        <taxon>Magnoliopsida</taxon>
        <taxon>eudicotyledons</taxon>
        <taxon>Gunneridae</taxon>
        <taxon>Pentapetalae</taxon>
        <taxon>rosids</taxon>
        <taxon>fabids</taxon>
        <taxon>Fabales</taxon>
        <taxon>Fabaceae</taxon>
        <taxon>Papilionoideae</taxon>
        <taxon>50 kb inversion clade</taxon>
        <taxon>NPAAA clade</taxon>
        <taxon>indigoferoid/millettioid clade</taxon>
        <taxon>Phaseoleae</taxon>
        <taxon>Clitoria</taxon>
    </lineage>
</organism>
<keyword evidence="3" id="KW-0804">Transcription</keyword>
<dbReference type="GO" id="GO:0006355">
    <property type="term" value="P:regulation of DNA-templated transcription"/>
    <property type="evidence" value="ECO:0007669"/>
    <property type="project" value="InterPro"/>
</dbReference>
<dbReference type="Proteomes" id="UP001359559">
    <property type="component" value="Unassembled WGS sequence"/>
</dbReference>